<evidence type="ECO:0000259" key="1">
    <source>
        <dbReference type="Pfam" id="PF25183"/>
    </source>
</evidence>
<reference evidence="2" key="1">
    <citation type="submission" date="2011-03" db="EMBL/GenBank/DDBJ databases">
        <title>Complete sequence of Sphingobacterium sp. 21.</title>
        <authorList>
            <consortium name="US DOE Joint Genome Institute"/>
            <person name="Lucas S."/>
            <person name="Copeland A."/>
            <person name="Lapidus A."/>
            <person name="Cheng J.-F."/>
            <person name="Goodwin L."/>
            <person name="Pitluck S."/>
            <person name="Davenport K."/>
            <person name="Detter J.C."/>
            <person name="Han C."/>
            <person name="Tapia R."/>
            <person name="Land M."/>
            <person name="Hauser L."/>
            <person name="Kyrpides N."/>
            <person name="Ivanova N."/>
            <person name="Ovchinnikova G."/>
            <person name="Pagani I."/>
            <person name="Siebers A.K."/>
            <person name="Allgaier M."/>
            <person name="Thelen M.P."/>
            <person name="Hugenholtz P."/>
            <person name="Woyke T."/>
        </authorList>
    </citation>
    <scope>NUCLEOTIDE SEQUENCE</scope>
    <source>
        <strain evidence="2">21</strain>
    </source>
</reference>
<dbReference type="SUPFAM" id="SSF49464">
    <property type="entry name" value="Carboxypeptidase regulatory domain-like"/>
    <property type="match status" value="1"/>
</dbReference>
<accession>F4C1V3</accession>
<dbReference type="SUPFAM" id="SSF56935">
    <property type="entry name" value="Porins"/>
    <property type="match status" value="1"/>
</dbReference>
<dbReference type="InterPro" id="IPR008969">
    <property type="entry name" value="CarboxyPept-like_regulatory"/>
</dbReference>
<dbReference type="eggNOG" id="COG4771">
    <property type="taxonomic scope" value="Bacteria"/>
</dbReference>
<organism evidence="2">
    <name type="scientific">Sphingobacterium sp. (strain 21)</name>
    <dbReference type="NCBI Taxonomy" id="743722"/>
    <lineage>
        <taxon>Bacteria</taxon>
        <taxon>Pseudomonadati</taxon>
        <taxon>Bacteroidota</taxon>
        <taxon>Sphingobacteriia</taxon>
        <taxon>Sphingobacteriales</taxon>
        <taxon>Sphingobacteriaceae</taxon>
        <taxon>Sphingobacterium</taxon>
    </lineage>
</organism>
<dbReference type="KEGG" id="shg:Sph21_2906"/>
<evidence type="ECO:0000313" key="2">
    <source>
        <dbReference type="EMBL" id="ADZ79453.1"/>
    </source>
</evidence>
<gene>
    <name evidence="2" type="ordered locus">Sph21_2906</name>
</gene>
<dbReference type="OrthoDB" id="9768147at2"/>
<dbReference type="EMBL" id="CP002584">
    <property type="protein sequence ID" value="ADZ79453.1"/>
    <property type="molecule type" value="Genomic_DNA"/>
</dbReference>
<dbReference type="Gene3D" id="2.60.40.1120">
    <property type="entry name" value="Carboxypeptidase-like, regulatory domain"/>
    <property type="match status" value="1"/>
</dbReference>
<protein>
    <submittedName>
        <fullName evidence="2">Cna B domain protein</fullName>
    </submittedName>
</protein>
<dbReference type="HOGENOM" id="CLU_006298_1_0_10"/>
<dbReference type="InterPro" id="IPR057601">
    <property type="entry name" value="Oar-like_b-barrel"/>
</dbReference>
<dbReference type="Pfam" id="PF25183">
    <property type="entry name" value="OMP_b-brl_4"/>
    <property type="match status" value="1"/>
</dbReference>
<sequence length="1071" mass="119285">MAIKNKLLMKIMKSNIYLLLFAFIVSTVSFGHLMAQTTQGAITGTVKGENQSPIAGASVIVKNESTGFTNTTTTNSNGQFNFKQLPLGKPYTIRVTYIGYSAYEQTGYALNQGDILRLDISLASKSVQMDEVEISASNIKNTVGNFGAATSVTGNDIQKLPVNGRNFTSLIDLSPMSNGNSMAGQLASSTNFTLDGMTSRNPTSGGTANRRGGSYAISMEAIREFKIVTNQYDVTYGRSGGGTINTVTKSGTNTFTGSAFGFARADWLSSPYDIRGNKQDNEFSTYQYGFSLGGPIVKDKAHFYVTWDHQADARPFQVADIRSPEDEKRYNVTQSTLDQFLDIARNKYGVASSPQFGSFDRKRSTDAIFARVDWQLNNKHLLTLRENFVYDKNNHSLGDNSKINLYEVYGSVKTSDNSFLATLRSVLSPKITNELKAQHLYTSESSVPNEQLPGKSIPRAIIQNISSTIDGKEVLTDIQLGGQRYIPEYFYNNVFQLSDNLYYNTEKINYTFGTDIMYTHMKSLYGSEMNGRFYFTGLEEFNNLDPYRYAREIALEDDPSVKQNILTAALYAQMQTKLGKGLDMMAGIRADYTSYINKPNFNQLVYDELGLNTSNALNSFILQPRIQFTWDINEQQRDILKFGAGIFGSDINNYAMINNMVFDGTKVATIDVQRNAPGAPLGITPNFPQYRQDPSTAPGYELFEQLGISPTSTINMNGSDAKIPTVYKGNISYNRLITNRLKLGLSLYASLARNNYMYVDKNMVDEPFFRIANEANRGVYVPASTINTANGSADWQNGRKSTKLGRVLELNSEGKINQYAVVLDGTYQYYKDGVLSFSYTWNDSKDNTSFNGDVANTATLELMTPGDPRDLSRMAYSNTQFRHKLVIYGALPTFYGISIGLRYSGIGGTRYSLAVNGNVNGDFVNSNDLAYIFDPNNNNVPEAYRNAIQQILDNPEADAGLKEYIKQSIGQIAERNGGTNGFYGTWDLRITKRFTTYKSQYIELSGDIFNLANLLHKDWGVQKTLGKQNIYNIRGFDPTLNVYNYNVNTNVGVINPSGNPYQIQIGIRYGF</sequence>
<proteinExistence type="predicted"/>
<feature type="domain" description="TonB-dependent transporter Oar-like beta-barrel" evidence="1">
    <location>
        <begin position="247"/>
        <end position="1014"/>
    </location>
</feature>
<dbReference type="PATRIC" id="fig|743722.3.peg.3107"/>
<dbReference type="STRING" id="743722.Sph21_2906"/>
<dbReference type="Pfam" id="PF13620">
    <property type="entry name" value="CarboxypepD_reg"/>
    <property type="match status" value="1"/>
</dbReference>
<dbReference type="AlphaFoldDB" id="F4C1V3"/>
<name>F4C1V3_SPHS2</name>